<dbReference type="Proteomes" id="UP000225706">
    <property type="component" value="Unassembled WGS sequence"/>
</dbReference>
<organism evidence="2 3">
    <name type="scientific">Stylophora pistillata</name>
    <name type="common">Smooth cauliflower coral</name>
    <dbReference type="NCBI Taxonomy" id="50429"/>
    <lineage>
        <taxon>Eukaryota</taxon>
        <taxon>Metazoa</taxon>
        <taxon>Cnidaria</taxon>
        <taxon>Anthozoa</taxon>
        <taxon>Hexacorallia</taxon>
        <taxon>Scleractinia</taxon>
        <taxon>Astrocoeniina</taxon>
        <taxon>Pocilloporidae</taxon>
        <taxon>Stylophora</taxon>
    </lineage>
</organism>
<dbReference type="Pfam" id="PF00078">
    <property type="entry name" value="RVT_1"/>
    <property type="match status" value="1"/>
</dbReference>
<dbReference type="SUPFAM" id="SSF56672">
    <property type="entry name" value="DNA/RNA polymerases"/>
    <property type="match status" value="1"/>
</dbReference>
<evidence type="ECO:0000313" key="3">
    <source>
        <dbReference type="Proteomes" id="UP000225706"/>
    </source>
</evidence>
<dbReference type="STRING" id="50429.A0A2B4R969"/>
<reference evidence="3" key="1">
    <citation type="journal article" date="2017" name="bioRxiv">
        <title>Comparative analysis of the genomes of Stylophora pistillata and Acropora digitifera provides evidence for extensive differences between species of corals.</title>
        <authorList>
            <person name="Voolstra C.R."/>
            <person name="Li Y."/>
            <person name="Liew Y.J."/>
            <person name="Baumgarten S."/>
            <person name="Zoccola D."/>
            <person name="Flot J.-F."/>
            <person name="Tambutte S."/>
            <person name="Allemand D."/>
            <person name="Aranda M."/>
        </authorList>
    </citation>
    <scope>NUCLEOTIDE SEQUENCE [LARGE SCALE GENOMIC DNA]</scope>
</reference>
<dbReference type="PANTHER" id="PTHR47027">
    <property type="entry name" value="REVERSE TRANSCRIPTASE DOMAIN-CONTAINING PROTEIN"/>
    <property type="match status" value="1"/>
</dbReference>
<proteinExistence type="predicted"/>
<feature type="domain" description="Reverse transcriptase" evidence="1">
    <location>
        <begin position="1"/>
        <end position="155"/>
    </location>
</feature>
<comment type="caution">
    <text evidence="2">The sequence shown here is derived from an EMBL/GenBank/DDBJ whole genome shotgun (WGS) entry which is preliminary data.</text>
</comment>
<sequence length="183" mass="20332">MGSIAAIQYEGSMSDAFDIKSGVKQGCVLAPTLFSIFFSLLLKHAFGKSTEGVYMHTRSDGNLYNIVRLRAKTKIRKTTIRDMLFADDAAVTSHRVQDLQRLMDRFSQPCEDFGLTISLKQTNVLGQDVNTPPVITIDNYQLEVVHEFSYLGSTIPDNLSLDTELDKRIGKAATTLGRLTSHV</sequence>
<dbReference type="AlphaFoldDB" id="A0A2B4R969"/>
<gene>
    <name evidence="2" type="ORF">AWC38_SpisGene22909</name>
</gene>
<name>A0A2B4R969_STYPI</name>
<dbReference type="PROSITE" id="PS50878">
    <property type="entry name" value="RT_POL"/>
    <property type="match status" value="1"/>
</dbReference>
<evidence type="ECO:0000313" key="2">
    <source>
        <dbReference type="EMBL" id="PFX13050.1"/>
    </source>
</evidence>
<dbReference type="InterPro" id="IPR043502">
    <property type="entry name" value="DNA/RNA_pol_sf"/>
</dbReference>
<dbReference type="InterPro" id="IPR000477">
    <property type="entry name" value="RT_dom"/>
</dbReference>
<dbReference type="EMBL" id="LSMT01001089">
    <property type="protein sequence ID" value="PFX13050.1"/>
    <property type="molecule type" value="Genomic_DNA"/>
</dbReference>
<dbReference type="PANTHER" id="PTHR47027:SF20">
    <property type="entry name" value="REVERSE TRANSCRIPTASE-LIKE PROTEIN WITH RNA-DIRECTED DNA POLYMERASE DOMAIN"/>
    <property type="match status" value="1"/>
</dbReference>
<protein>
    <recommendedName>
        <fullName evidence="1">Reverse transcriptase domain-containing protein</fullName>
    </recommendedName>
</protein>
<accession>A0A2B4R969</accession>
<keyword evidence="3" id="KW-1185">Reference proteome</keyword>
<evidence type="ECO:0000259" key="1">
    <source>
        <dbReference type="PROSITE" id="PS50878"/>
    </source>
</evidence>